<proteinExistence type="predicted"/>
<evidence type="ECO:0000313" key="1">
    <source>
        <dbReference type="EMBL" id="PBC28284.1"/>
    </source>
</evidence>
<name>A0A2A3E9X6_APICC</name>
<dbReference type="AlphaFoldDB" id="A0A2A3E9X6"/>
<reference evidence="1 2" key="1">
    <citation type="submission" date="2014-07" db="EMBL/GenBank/DDBJ databases">
        <title>Genomic and transcriptomic analysis on Apis cerana provide comprehensive insights into honey bee biology.</title>
        <authorList>
            <person name="Diao Q."/>
            <person name="Sun L."/>
            <person name="Zheng H."/>
            <person name="Zheng H."/>
            <person name="Xu S."/>
            <person name="Wang S."/>
            <person name="Zeng Z."/>
            <person name="Hu F."/>
            <person name="Su S."/>
            <person name="Wu J."/>
        </authorList>
    </citation>
    <scope>NUCLEOTIDE SEQUENCE [LARGE SCALE GENOMIC DNA]</scope>
    <source>
        <tissue evidence="1">Pupae without intestine</tissue>
    </source>
</reference>
<sequence>MGWLGGWMTLRYKISRYSWSKIHLGVAEIHVVESQHRSITFIHHKAIATVAMVLIAGGFSQEIWISYSIVLEIW</sequence>
<accession>A0A2A3E9X6</accession>
<keyword evidence="2" id="KW-1185">Reference proteome</keyword>
<dbReference type="Proteomes" id="UP000242457">
    <property type="component" value="Unassembled WGS sequence"/>
</dbReference>
<organism evidence="1 2">
    <name type="scientific">Apis cerana cerana</name>
    <name type="common">Oriental honeybee</name>
    <dbReference type="NCBI Taxonomy" id="94128"/>
    <lineage>
        <taxon>Eukaryota</taxon>
        <taxon>Metazoa</taxon>
        <taxon>Ecdysozoa</taxon>
        <taxon>Arthropoda</taxon>
        <taxon>Hexapoda</taxon>
        <taxon>Insecta</taxon>
        <taxon>Pterygota</taxon>
        <taxon>Neoptera</taxon>
        <taxon>Endopterygota</taxon>
        <taxon>Hymenoptera</taxon>
        <taxon>Apocrita</taxon>
        <taxon>Aculeata</taxon>
        <taxon>Apoidea</taxon>
        <taxon>Anthophila</taxon>
        <taxon>Apidae</taxon>
        <taxon>Apis</taxon>
    </lineage>
</organism>
<evidence type="ECO:0000313" key="2">
    <source>
        <dbReference type="Proteomes" id="UP000242457"/>
    </source>
</evidence>
<gene>
    <name evidence="1" type="ORF">APICC_00537</name>
</gene>
<dbReference type="EMBL" id="KZ288318">
    <property type="protein sequence ID" value="PBC28284.1"/>
    <property type="molecule type" value="Genomic_DNA"/>
</dbReference>
<protein>
    <submittedName>
        <fullName evidence="1">Uncharacterized protein</fullName>
    </submittedName>
</protein>